<protein>
    <submittedName>
        <fullName evidence="1">Uncharacterized protein</fullName>
    </submittedName>
</protein>
<name>D4ZKH1_SHEVD</name>
<sequence>MSFPKNAVLIQFAKILNMNAGILMIYGLEYREKDTEAKEQIGKLINAIHHAKFDDSFVNSHA</sequence>
<reference evidence="2" key="1">
    <citation type="journal article" date="2010" name="Mol. Biosyst.">
        <title>Complete genome sequence and comparative analysis of Shewanella violacea, a psychrophilic and piezophilic bacterium from deep sea floor sediments.</title>
        <authorList>
            <person name="Aono E."/>
            <person name="Baba T."/>
            <person name="Ara T."/>
            <person name="Nishi T."/>
            <person name="Nakamichi T."/>
            <person name="Inamoto E."/>
            <person name="Toyonaga H."/>
            <person name="Hasegawa M."/>
            <person name="Takai Y."/>
            <person name="Okumura Y."/>
            <person name="Baba M."/>
            <person name="Tomita M."/>
            <person name="Kato C."/>
            <person name="Oshima T."/>
            <person name="Nakasone K."/>
            <person name="Mori H."/>
        </authorList>
    </citation>
    <scope>NUCLEOTIDE SEQUENCE [LARGE SCALE GENOMIC DNA]</scope>
    <source>
        <strain evidence="2">JCM 10179 / CIP 106290 / LMG 19151 / DSS12</strain>
    </source>
</reference>
<accession>D4ZKH1</accession>
<dbReference type="AlphaFoldDB" id="D4ZKH1"/>
<organism evidence="1 2">
    <name type="scientific">Shewanella violacea (strain JCM 10179 / CIP 106290 / LMG 19151 / DSS12)</name>
    <dbReference type="NCBI Taxonomy" id="637905"/>
    <lineage>
        <taxon>Bacteria</taxon>
        <taxon>Pseudomonadati</taxon>
        <taxon>Pseudomonadota</taxon>
        <taxon>Gammaproteobacteria</taxon>
        <taxon>Alteromonadales</taxon>
        <taxon>Shewanellaceae</taxon>
        <taxon>Shewanella</taxon>
    </lineage>
</organism>
<dbReference type="Proteomes" id="UP000002350">
    <property type="component" value="Chromosome"/>
</dbReference>
<dbReference type="EMBL" id="AP011177">
    <property type="protein sequence ID" value="BAJ02170.1"/>
    <property type="molecule type" value="Genomic_DNA"/>
</dbReference>
<gene>
    <name evidence="1" type="ordered locus">SVI_2199</name>
</gene>
<evidence type="ECO:0000313" key="2">
    <source>
        <dbReference type="Proteomes" id="UP000002350"/>
    </source>
</evidence>
<proteinExistence type="predicted"/>
<dbReference type="HOGENOM" id="CLU_2901769_0_0_6"/>
<keyword evidence="2" id="KW-1185">Reference proteome</keyword>
<dbReference type="KEGG" id="svo:SVI_2199"/>
<evidence type="ECO:0000313" key="1">
    <source>
        <dbReference type="EMBL" id="BAJ02170.1"/>
    </source>
</evidence>